<protein>
    <submittedName>
        <fullName evidence="3">Glucose 1-dehydrogenase</fullName>
        <ecNumber evidence="3">1.1.1.47</ecNumber>
    </submittedName>
</protein>
<evidence type="ECO:0000256" key="2">
    <source>
        <dbReference type="ARBA" id="ARBA00023002"/>
    </source>
</evidence>
<accession>A0ABD5XYH0</accession>
<evidence type="ECO:0000256" key="1">
    <source>
        <dbReference type="ARBA" id="ARBA00006484"/>
    </source>
</evidence>
<dbReference type="NCBIfam" id="NF005559">
    <property type="entry name" value="PRK07231.1"/>
    <property type="match status" value="1"/>
</dbReference>
<organism evidence="3 4">
    <name type="scientific">Halosimplex aquaticum</name>
    <dbReference type="NCBI Taxonomy" id="3026162"/>
    <lineage>
        <taxon>Archaea</taxon>
        <taxon>Methanobacteriati</taxon>
        <taxon>Methanobacteriota</taxon>
        <taxon>Stenosarchaea group</taxon>
        <taxon>Halobacteria</taxon>
        <taxon>Halobacteriales</taxon>
        <taxon>Haloarculaceae</taxon>
        <taxon>Halosimplex</taxon>
    </lineage>
</organism>
<dbReference type="Proteomes" id="UP001596432">
    <property type="component" value="Unassembled WGS sequence"/>
</dbReference>
<dbReference type="NCBIfam" id="NF009466">
    <property type="entry name" value="PRK12826.1-2"/>
    <property type="match status" value="1"/>
</dbReference>
<dbReference type="RefSeq" id="WP_274325700.1">
    <property type="nucleotide sequence ID" value="NZ_CP118158.1"/>
</dbReference>
<dbReference type="EMBL" id="JBHTAS010000001">
    <property type="protein sequence ID" value="MFC7140133.1"/>
    <property type="molecule type" value="Genomic_DNA"/>
</dbReference>
<dbReference type="InterPro" id="IPR020904">
    <property type="entry name" value="Sc_DH/Rdtase_CS"/>
</dbReference>
<dbReference type="PANTHER" id="PTHR24321">
    <property type="entry name" value="DEHYDROGENASES, SHORT CHAIN"/>
    <property type="match status" value="1"/>
</dbReference>
<dbReference type="GeneID" id="78820411"/>
<gene>
    <name evidence="3" type="ORF">ACFQMA_09850</name>
</gene>
<dbReference type="EC" id="1.1.1.47" evidence="3"/>
<keyword evidence="4" id="KW-1185">Reference proteome</keyword>
<dbReference type="CDD" id="cd05233">
    <property type="entry name" value="SDR_c"/>
    <property type="match status" value="1"/>
</dbReference>
<sequence length="253" mass="25848">MTQFDGDTAIVTGASTGIGESTAKRFAEDGASVVVADVNVDGGEGTVADIEDAGGAATFVETDVSDPDDVAAMVETAVDTYGGLDVAFNNAGIEGESRPTADQSIENWDRVVGVDLRGVFLCLRAEIPAMLEDGGGAIVNTSSVAGQVGFPQISPYVASKFGVIGLTKNAALEYSGEDIRVNAVCPGVIDTPMVRRSTSGDGDSVVDRAVAATPMGRLGHPDEVADAVVWLCSEDASYVTGETLTVDGGFTSQ</sequence>
<reference evidence="3 4" key="1">
    <citation type="journal article" date="2019" name="Int. J. Syst. Evol. Microbiol.">
        <title>The Global Catalogue of Microorganisms (GCM) 10K type strain sequencing project: providing services to taxonomists for standard genome sequencing and annotation.</title>
        <authorList>
            <consortium name="The Broad Institute Genomics Platform"/>
            <consortium name="The Broad Institute Genome Sequencing Center for Infectious Disease"/>
            <person name="Wu L."/>
            <person name="Ma J."/>
        </authorList>
    </citation>
    <scope>NUCLEOTIDE SEQUENCE [LARGE SCALE GENOMIC DNA]</scope>
    <source>
        <strain evidence="3 4">XZYJT29</strain>
    </source>
</reference>
<dbReference type="PROSITE" id="PS00061">
    <property type="entry name" value="ADH_SHORT"/>
    <property type="match status" value="1"/>
</dbReference>
<dbReference type="SUPFAM" id="SSF51735">
    <property type="entry name" value="NAD(P)-binding Rossmann-fold domains"/>
    <property type="match status" value="1"/>
</dbReference>
<dbReference type="GO" id="GO:0047936">
    <property type="term" value="F:glucose 1-dehydrogenase [NAD(P)+] activity"/>
    <property type="evidence" value="ECO:0007669"/>
    <property type="project" value="UniProtKB-EC"/>
</dbReference>
<dbReference type="InterPro" id="IPR036291">
    <property type="entry name" value="NAD(P)-bd_dom_sf"/>
</dbReference>
<keyword evidence="2 3" id="KW-0560">Oxidoreductase</keyword>
<dbReference type="AlphaFoldDB" id="A0ABD5XYH0"/>
<dbReference type="Pfam" id="PF13561">
    <property type="entry name" value="adh_short_C2"/>
    <property type="match status" value="1"/>
</dbReference>
<dbReference type="FunFam" id="3.40.50.720:FF:000084">
    <property type="entry name" value="Short-chain dehydrogenase reductase"/>
    <property type="match status" value="1"/>
</dbReference>
<dbReference type="PRINTS" id="PR00081">
    <property type="entry name" value="GDHRDH"/>
</dbReference>
<name>A0ABD5XYH0_9EURY</name>
<evidence type="ECO:0000313" key="3">
    <source>
        <dbReference type="EMBL" id="MFC7140133.1"/>
    </source>
</evidence>
<proteinExistence type="inferred from homology"/>
<comment type="caution">
    <text evidence="3">The sequence shown here is derived from an EMBL/GenBank/DDBJ whole genome shotgun (WGS) entry which is preliminary data.</text>
</comment>
<comment type="similarity">
    <text evidence="1">Belongs to the short-chain dehydrogenases/reductases (SDR) family.</text>
</comment>
<dbReference type="InterPro" id="IPR002347">
    <property type="entry name" value="SDR_fam"/>
</dbReference>
<dbReference type="PRINTS" id="PR00080">
    <property type="entry name" value="SDRFAMILY"/>
</dbReference>
<dbReference type="PANTHER" id="PTHR24321:SF8">
    <property type="entry name" value="ESTRADIOL 17-BETA-DEHYDROGENASE 8-RELATED"/>
    <property type="match status" value="1"/>
</dbReference>
<dbReference type="Gene3D" id="3.40.50.720">
    <property type="entry name" value="NAD(P)-binding Rossmann-like Domain"/>
    <property type="match status" value="1"/>
</dbReference>
<evidence type="ECO:0000313" key="4">
    <source>
        <dbReference type="Proteomes" id="UP001596432"/>
    </source>
</evidence>